<dbReference type="InterPro" id="IPR016187">
    <property type="entry name" value="CTDL_fold"/>
</dbReference>
<evidence type="ECO:0000313" key="5">
    <source>
        <dbReference type="Proteomes" id="UP001331761"/>
    </source>
</evidence>
<reference evidence="4 5" key="1">
    <citation type="submission" date="2019-10" db="EMBL/GenBank/DDBJ databases">
        <title>Assembly and Annotation for the nematode Trichostrongylus colubriformis.</title>
        <authorList>
            <person name="Martin J."/>
        </authorList>
    </citation>
    <scope>NUCLEOTIDE SEQUENCE [LARGE SCALE GENOMIC DNA]</scope>
    <source>
        <strain evidence="4">G859</strain>
        <tissue evidence="4">Whole worm</tissue>
    </source>
</reference>
<proteinExistence type="predicted"/>
<evidence type="ECO:0000313" key="4">
    <source>
        <dbReference type="EMBL" id="KAK5971730.1"/>
    </source>
</evidence>
<keyword evidence="5" id="KW-1185">Reference proteome</keyword>
<sequence length="175" mass="19804">MSIRVLLIAFSIVFVVSADNVAGRESSAFDGKSNVRPVFVAVYKDGWAILGKYEKAYKVIRDKKTWAEADAACKSEGAQLASIMNKEINDFIWDITKSSPDQVDPESQIWVGGRKVGGSWMWTDGKKWDYVNWASGEPNNALGKEDCLQIYAHPKRYGTWNDFFCDRKLDFVCQK</sequence>
<dbReference type="SUPFAM" id="SSF56436">
    <property type="entry name" value="C-type lectin-like"/>
    <property type="match status" value="1"/>
</dbReference>
<dbReference type="CDD" id="cd00037">
    <property type="entry name" value="CLECT"/>
    <property type="match status" value="1"/>
</dbReference>
<dbReference type="Proteomes" id="UP001331761">
    <property type="component" value="Unassembled WGS sequence"/>
</dbReference>
<keyword evidence="2" id="KW-0732">Signal</keyword>
<dbReference type="SMART" id="SM00034">
    <property type="entry name" value="CLECT"/>
    <property type="match status" value="1"/>
</dbReference>
<dbReference type="InterPro" id="IPR018378">
    <property type="entry name" value="C-type_lectin_CS"/>
</dbReference>
<feature type="domain" description="C-type lectin" evidence="3">
    <location>
        <begin position="57"/>
        <end position="174"/>
    </location>
</feature>
<dbReference type="AlphaFoldDB" id="A0AAN8F1W1"/>
<evidence type="ECO:0000259" key="3">
    <source>
        <dbReference type="PROSITE" id="PS50041"/>
    </source>
</evidence>
<dbReference type="InterPro" id="IPR016186">
    <property type="entry name" value="C-type_lectin-like/link_sf"/>
</dbReference>
<keyword evidence="1" id="KW-1015">Disulfide bond</keyword>
<feature type="signal peptide" evidence="2">
    <location>
        <begin position="1"/>
        <end position="18"/>
    </location>
</feature>
<evidence type="ECO:0000256" key="1">
    <source>
        <dbReference type="ARBA" id="ARBA00023157"/>
    </source>
</evidence>
<evidence type="ECO:0000256" key="2">
    <source>
        <dbReference type="SAM" id="SignalP"/>
    </source>
</evidence>
<dbReference type="EMBL" id="WIXE01017460">
    <property type="protein sequence ID" value="KAK5971730.1"/>
    <property type="molecule type" value="Genomic_DNA"/>
</dbReference>
<dbReference type="PANTHER" id="PTHR22803">
    <property type="entry name" value="MANNOSE, PHOSPHOLIPASE, LECTIN RECEPTOR RELATED"/>
    <property type="match status" value="1"/>
</dbReference>
<organism evidence="4 5">
    <name type="scientific">Trichostrongylus colubriformis</name>
    <name type="common">Black scour worm</name>
    <dbReference type="NCBI Taxonomy" id="6319"/>
    <lineage>
        <taxon>Eukaryota</taxon>
        <taxon>Metazoa</taxon>
        <taxon>Ecdysozoa</taxon>
        <taxon>Nematoda</taxon>
        <taxon>Chromadorea</taxon>
        <taxon>Rhabditida</taxon>
        <taxon>Rhabditina</taxon>
        <taxon>Rhabditomorpha</taxon>
        <taxon>Strongyloidea</taxon>
        <taxon>Trichostrongylidae</taxon>
        <taxon>Trichostrongylus</taxon>
    </lineage>
</organism>
<protein>
    <submittedName>
        <fullName evidence="4">C-type lectin domain-containing protein</fullName>
    </submittedName>
</protein>
<name>A0AAN8F1W1_TRICO</name>
<dbReference type="InterPro" id="IPR050111">
    <property type="entry name" value="C-type_lectin/snaclec_domain"/>
</dbReference>
<dbReference type="Pfam" id="PF00059">
    <property type="entry name" value="Lectin_C"/>
    <property type="match status" value="1"/>
</dbReference>
<dbReference type="InterPro" id="IPR001304">
    <property type="entry name" value="C-type_lectin-like"/>
</dbReference>
<dbReference type="PROSITE" id="PS50041">
    <property type="entry name" value="C_TYPE_LECTIN_2"/>
    <property type="match status" value="1"/>
</dbReference>
<dbReference type="PROSITE" id="PS00615">
    <property type="entry name" value="C_TYPE_LECTIN_1"/>
    <property type="match status" value="1"/>
</dbReference>
<comment type="caution">
    <text evidence="4">The sequence shown here is derived from an EMBL/GenBank/DDBJ whole genome shotgun (WGS) entry which is preliminary data.</text>
</comment>
<dbReference type="Gene3D" id="3.10.100.10">
    <property type="entry name" value="Mannose-Binding Protein A, subunit A"/>
    <property type="match status" value="1"/>
</dbReference>
<gene>
    <name evidence="4" type="ORF">GCK32_004933</name>
</gene>
<feature type="chain" id="PRO_5042887003" evidence="2">
    <location>
        <begin position="19"/>
        <end position="175"/>
    </location>
</feature>
<accession>A0AAN8F1W1</accession>